<dbReference type="PROSITE" id="PS51705">
    <property type="entry name" value="G_HFLX"/>
    <property type="match status" value="1"/>
</dbReference>
<keyword evidence="4 8" id="KW-0460">Magnesium</keyword>
<comment type="cofactor">
    <cofactor evidence="8">
        <name>Mg(2+)</name>
        <dbReference type="ChEBI" id="CHEBI:18420"/>
    </cofactor>
</comment>
<evidence type="ECO:0000313" key="10">
    <source>
        <dbReference type="EMBL" id="CBW25508.1"/>
    </source>
</evidence>
<feature type="binding site" evidence="7">
    <location>
        <begin position="327"/>
        <end position="330"/>
    </location>
    <ligand>
        <name>GTP</name>
        <dbReference type="ChEBI" id="CHEBI:37565"/>
    </ligand>
</feature>
<dbReference type="GO" id="GO:0003924">
    <property type="term" value="F:GTPase activity"/>
    <property type="evidence" value="ECO:0007669"/>
    <property type="project" value="UniProtKB-UniRule"/>
</dbReference>
<dbReference type="FunFam" id="3.40.50.11060:FF:000001">
    <property type="entry name" value="GTPase HflX"/>
    <property type="match status" value="1"/>
</dbReference>
<gene>
    <name evidence="6" type="primary">hflX</name>
    <name evidence="10" type="ordered locus">BMS_0601</name>
</gene>
<feature type="binding site" evidence="8">
    <location>
        <position position="221"/>
    </location>
    <ligand>
        <name>Mg(2+)</name>
        <dbReference type="ChEBI" id="CHEBI:18420"/>
    </ligand>
</feature>
<keyword evidence="1 6" id="KW-0963">Cytoplasm</keyword>
<evidence type="ECO:0000313" key="11">
    <source>
        <dbReference type="Proteomes" id="UP000008963"/>
    </source>
</evidence>
<dbReference type="Gene3D" id="3.40.50.300">
    <property type="entry name" value="P-loop containing nucleotide triphosphate hydrolases"/>
    <property type="match status" value="1"/>
</dbReference>
<reference evidence="11" key="1">
    <citation type="journal article" date="2013" name="ISME J.">
        <title>A small predatory core genome in the divergent marine Bacteriovorax marinus SJ and the terrestrial Bdellovibrio bacteriovorus.</title>
        <authorList>
            <person name="Crossman L.C."/>
            <person name="Chen H."/>
            <person name="Cerdeno-Tarraga A.M."/>
            <person name="Brooks K."/>
            <person name="Quail M.A."/>
            <person name="Pineiro S.A."/>
            <person name="Hobley L."/>
            <person name="Sockett R.E."/>
            <person name="Bentley S.D."/>
            <person name="Parkhill J."/>
            <person name="Williams H.N."/>
            <person name="Stine O.C."/>
        </authorList>
    </citation>
    <scope>NUCLEOTIDE SEQUENCE [LARGE SCALE GENOMIC DNA]</scope>
    <source>
        <strain evidence="11">ATCC BAA-682 / DSM 15412 / SJ</strain>
    </source>
</reference>
<dbReference type="STRING" id="862908.BMS_0601"/>
<dbReference type="GO" id="GO:0005525">
    <property type="term" value="F:GTP binding"/>
    <property type="evidence" value="ECO:0007669"/>
    <property type="project" value="UniProtKB-UniRule"/>
</dbReference>
<evidence type="ECO:0000256" key="2">
    <source>
        <dbReference type="ARBA" id="ARBA00022723"/>
    </source>
</evidence>
<feature type="binding site" evidence="7">
    <location>
        <begin position="239"/>
        <end position="243"/>
    </location>
    <ligand>
        <name>GTP</name>
        <dbReference type="ChEBI" id="CHEBI:37565"/>
    </ligand>
</feature>
<dbReference type="GO" id="GO:0005737">
    <property type="term" value="C:cytoplasm"/>
    <property type="evidence" value="ECO:0007669"/>
    <property type="project" value="UniProtKB-SubCell"/>
</dbReference>
<dbReference type="PANTHER" id="PTHR10229:SF0">
    <property type="entry name" value="GTP-BINDING PROTEIN 6-RELATED"/>
    <property type="match status" value="1"/>
</dbReference>
<dbReference type="Pfam" id="PF13167">
    <property type="entry name" value="GTP-bdg_N"/>
    <property type="match status" value="1"/>
</dbReference>
<dbReference type="SUPFAM" id="SSF52540">
    <property type="entry name" value="P-loop containing nucleoside triphosphate hydrolases"/>
    <property type="match status" value="1"/>
</dbReference>
<sequence length="442" mass="50351">MLDNEFHISKDARASLVSLVCPKFAEHSTEKDTMRSLMELRELLNTLGIENGEQYVQNRKSVDPATILGSGKIKEIADQAKEEGSSLLVFDCELTSSQIRNIKNLTGLSVVDRCHVILEIFSQHARTKEAKIQIEISRLQYLLPRLSGFWTHLSRQKGGIGVRGGEGEQQIELDRRIVRERIEFFKKELDEVRKSREQQKKKRQNKAVTAALVGYTNAGKSSVMNRLCGVEVLEENKLFATLDSTYRMLNPDTKPPMILIDTVGFISNLPNTLIDGFKTTLESAIEADLLIIVCDISDPNYKKHLEVTQQVLSELGVENKEQMIVFNKKDLHPDPLGQKIILRTNPDSFLVSTYNEEDMVNLKASIINHFLDKQEHYDLFVPYEAGEAHSKVVSKTNVLATHTHERGIFYRVRVPKFIFNPLDLNKYILAPEDPLIEEFINE</sequence>
<keyword evidence="3 6" id="KW-0547">Nucleotide-binding</keyword>
<dbReference type="HOGENOM" id="CLU_019597_1_0_7"/>
<evidence type="ECO:0000259" key="9">
    <source>
        <dbReference type="PROSITE" id="PS51705"/>
    </source>
</evidence>
<dbReference type="Pfam" id="PF01926">
    <property type="entry name" value="MMR_HSR1"/>
    <property type="match status" value="1"/>
</dbReference>
<dbReference type="InterPro" id="IPR016496">
    <property type="entry name" value="GTPase_HflX"/>
</dbReference>
<dbReference type="InterPro" id="IPR030394">
    <property type="entry name" value="G_HFLX_dom"/>
</dbReference>
<dbReference type="Proteomes" id="UP000008963">
    <property type="component" value="Chromosome"/>
</dbReference>
<dbReference type="PIRSF" id="PIRSF006809">
    <property type="entry name" value="GTP-binding_hflX_prd"/>
    <property type="match status" value="1"/>
</dbReference>
<dbReference type="KEGG" id="bmx:BMS_0601"/>
<evidence type="ECO:0000256" key="8">
    <source>
        <dbReference type="PIRSR" id="PIRSR006809-2"/>
    </source>
</evidence>
<evidence type="ECO:0000256" key="1">
    <source>
        <dbReference type="ARBA" id="ARBA00022490"/>
    </source>
</evidence>
<comment type="subcellular location">
    <subcellularLocation>
        <location evidence="6">Cytoplasm</location>
    </subcellularLocation>
    <text evidence="6">May associate with membranes.</text>
</comment>
<dbReference type="InterPro" id="IPR027417">
    <property type="entry name" value="P-loop_NTPase"/>
</dbReference>
<dbReference type="InterPro" id="IPR032305">
    <property type="entry name" value="GTP-bd_M"/>
</dbReference>
<dbReference type="Gene3D" id="3.40.50.11060">
    <property type="entry name" value="GTPase HflX, N-terminal domain"/>
    <property type="match status" value="1"/>
</dbReference>
<keyword evidence="11" id="KW-1185">Reference proteome</keyword>
<feature type="domain" description="Hflx-type G" evidence="9">
    <location>
        <begin position="208"/>
        <end position="331"/>
    </location>
</feature>
<comment type="subunit">
    <text evidence="6">Monomer. Associates with the 50S ribosomal subunit.</text>
</comment>
<dbReference type="CDD" id="cd01878">
    <property type="entry name" value="HflX"/>
    <property type="match status" value="1"/>
</dbReference>
<dbReference type="Pfam" id="PF16360">
    <property type="entry name" value="GTP-bdg_M"/>
    <property type="match status" value="1"/>
</dbReference>
<dbReference type="Gene3D" id="6.10.250.2860">
    <property type="match status" value="1"/>
</dbReference>
<feature type="binding site" evidence="7">
    <location>
        <begin position="214"/>
        <end position="221"/>
    </location>
    <ligand>
        <name>GTP</name>
        <dbReference type="ChEBI" id="CHEBI:37565"/>
    </ligand>
</feature>
<accession>E1X537</accession>
<dbReference type="GO" id="GO:0046872">
    <property type="term" value="F:metal ion binding"/>
    <property type="evidence" value="ECO:0007669"/>
    <property type="project" value="UniProtKB-KW"/>
</dbReference>
<organism evidence="10 11">
    <name type="scientific">Halobacteriovorax marinus (strain ATCC BAA-682 / DSM 15412 / SJ)</name>
    <name type="common">Bacteriovorax marinus</name>
    <dbReference type="NCBI Taxonomy" id="862908"/>
    <lineage>
        <taxon>Bacteria</taxon>
        <taxon>Pseudomonadati</taxon>
        <taxon>Bdellovibrionota</taxon>
        <taxon>Bacteriovoracia</taxon>
        <taxon>Bacteriovoracales</taxon>
        <taxon>Halobacteriovoraceae</taxon>
        <taxon>Halobacteriovorax</taxon>
    </lineage>
</organism>
<dbReference type="EMBL" id="FQ312005">
    <property type="protein sequence ID" value="CBW25508.1"/>
    <property type="molecule type" value="Genomic_DNA"/>
</dbReference>
<comment type="similarity">
    <text evidence="6">Belongs to the TRAFAC class OBG-HflX-like GTPase superfamily. HflX GTPase family.</text>
</comment>
<evidence type="ECO:0000256" key="4">
    <source>
        <dbReference type="ARBA" id="ARBA00022842"/>
    </source>
</evidence>
<protein>
    <recommendedName>
        <fullName evidence="6">GTPase HflX</fullName>
    </recommendedName>
    <alternativeName>
        <fullName evidence="6">GTP-binding protein HflX</fullName>
    </alternativeName>
</protein>
<dbReference type="InterPro" id="IPR006073">
    <property type="entry name" value="GTP-bd"/>
</dbReference>
<feature type="binding site" evidence="7">
    <location>
        <begin position="261"/>
        <end position="264"/>
    </location>
    <ligand>
        <name>GTP</name>
        <dbReference type="ChEBI" id="CHEBI:37565"/>
    </ligand>
</feature>
<dbReference type="PATRIC" id="fig|862908.3.peg.576"/>
<dbReference type="PANTHER" id="PTHR10229">
    <property type="entry name" value="GTP-BINDING PROTEIN HFLX"/>
    <property type="match status" value="1"/>
</dbReference>
<dbReference type="RefSeq" id="WP_014243295.1">
    <property type="nucleotide sequence ID" value="NC_016620.1"/>
</dbReference>
<comment type="function">
    <text evidence="6">GTPase that associates with the 50S ribosomal subunit and may have a role during protein synthesis or ribosome biogenesis.</text>
</comment>
<keyword evidence="5 6" id="KW-0342">GTP-binding</keyword>
<evidence type="ECO:0000256" key="7">
    <source>
        <dbReference type="PIRSR" id="PIRSR006809-1"/>
    </source>
</evidence>
<feature type="binding site" evidence="8">
    <location>
        <position position="241"/>
    </location>
    <ligand>
        <name>Mg(2+)</name>
        <dbReference type="ChEBI" id="CHEBI:18420"/>
    </ligand>
</feature>
<dbReference type="OrthoDB" id="9812272at2"/>
<keyword evidence="2 8" id="KW-0479">Metal-binding</keyword>
<dbReference type="eggNOG" id="COG2262">
    <property type="taxonomic scope" value="Bacteria"/>
</dbReference>
<dbReference type="AlphaFoldDB" id="E1X537"/>
<evidence type="ECO:0000256" key="3">
    <source>
        <dbReference type="ARBA" id="ARBA00022741"/>
    </source>
</evidence>
<dbReference type="InterPro" id="IPR025121">
    <property type="entry name" value="GTPase_HflX_N"/>
</dbReference>
<dbReference type="NCBIfam" id="TIGR03156">
    <property type="entry name" value="GTP_HflX"/>
    <property type="match status" value="1"/>
</dbReference>
<feature type="binding site" evidence="7">
    <location>
        <begin position="352"/>
        <end position="354"/>
    </location>
    <ligand>
        <name>GTP</name>
        <dbReference type="ChEBI" id="CHEBI:37565"/>
    </ligand>
</feature>
<dbReference type="GO" id="GO:0043022">
    <property type="term" value="F:ribosome binding"/>
    <property type="evidence" value="ECO:0007669"/>
    <property type="project" value="TreeGrafter"/>
</dbReference>
<name>E1X537_HALMS</name>
<evidence type="ECO:0000256" key="5">
    <source>
        <dbReference type="ARBA" id="ARBA00023134"/>
    </source>
</evidence>
<evidence type="ECO:0000256" key="6">
    <source>
        <dbReference type="HAMAP-Rule" id="MF_00900"/>
    </source>
</evidence>
<dbReference type="InterPro" id="IPR042108">
    <property type="entry name" value="GTPase_HflX_N_sf"/>
</dbReference>
<proteinExistence type="inferred from homology"/>
<dbReference type="HAMAP" id="MF_00900">
    <property type="entry name" value="GTPase_HflX"/>
    <property type="match status" value="1"/>
</dbReference>